<protein>
    <submittedName>
        <fullName evidence="2">VOC family protein</fullName>
    </submittedName>
</protein>
<evidence type="ECO:0000313" key="2">
    <source>
        <dbReference type="EMBL" id="MDN5202850.1"/>
    </source>
</evidence>
<dbReference type="InterPro" id="IPR029068">
    <property type="entry name" value="Glyas_Bleomycin-R_OHBP_Dase"/>
</dbReference>
<dbReference type="InterPro" id="IPR052164">
    <property type="entry name" value="Anthracycline_SecMetBiosynth"/>
</dbReference>
<dbReference type="PANTHER" id="PTHR33993">
    <property type="entry name" value="GLYOXALASE-RELATED"/>
    <property type="match status" value="1"/>
</dbReference>
<proteinExistence type="predicted"/>
<accession>A0ABT8KQ58</accession>
<dbReference type="Proteomes" id="UP001172082">
    <property type="component" value="Unassembled WGS sequence"/>
</dbReference>
<dbReference type="InterPro" id="IPR004360">
    <property type="entry name" value="Glyas_Fos-R_dOase_dom"/>
</dbReference>
<organism evidence="2 3">
    <name type="scientific">Splendidivirga corallicola</name>
    <dbReference type="NCBI Taxonomy" id="3051826"/>
    <lineage>
        <taxon>Bacteria</taxon>
        <taxon>Pseudomonadati</taxon>
        <taxon>Bacteroidota</taxon>
        <taxon>Cytophagia</taxon>
        <taxon>Cytophagales</taxon>
        <taxon>Splendidivirgaceae</taxon>
        <taxon>Splendidivirga</taxon>
    </lineage>
</organism>
<name>A0ABT8KQ58_9BACT</name>
<evidence type="ECO:0000259" key="1">
    <source>
        <dbReference type="PROSITE" id="PS51819"/>
    </source>
</evidence>
<dbReference type="InterPro" id="IPR037523">
    <property type="entry name" value="VOC_core"/>
</dbReference>
<comment type="caution">
    <text evidence="2">The sequence shown here is derived from an EMBL/GenBank/DDBJ whole genome shotgun (WGS) entry which is preliminary data.</text>
</comment>
<dbReference type="Pfam" id="PF00903">
    <property type="entry name" value="Glyoxalase"/>
    <property type="match status" value="1"/>
</dbReference>
<dbReference type="EMBL" id="JAUJEA010000005">
    <property type="protein sequence ID" value="MDN5202850.1"/>
    <property type="molecule type" value="Genomic_DNA"/>
</dbReference>
<sequence>MANAVNWFELPVNNMERAIEFYNNILGINLSKASNGPMEMAMFAADHENYGACGALVKADGYNPADSGSIVYLNGGEDLSDPLNRVESAGGKVVMPKTSIGENGFIAHFIDSEGNRVALHSMK</sequence>
<dbReference type="PANTHER" id="PTHR33993:SF2">
    <property type="entry name" value="VOC DOMAIN-CONTAINING PROTEIN"/>
    <property type="match status" value="1"/>
</dbReference>
<dbReference type="SUPFAM" id="SSF54593">
    <property type="entry name" value="Glyoxalase/Bleomycin resistance protein/Dihydroxybiphenyl dioxygenase"/>
    <property type="match status" value="1"/>
</dbReference>
<dbReference type="PROSITE" id="PS51819">
    <property type="entry name" value="VOC"/>
    <property type="match status" value="1"/>
</dbReference>
<reference evidence="2" key="1">
    <citation type="submission" date="2023-06" db="EMBL/GenBank/DDBJ databases">
        <title>Genomic of Parafulvivirga corallium.</title>
        <authorList>
            <person name="Wang G."/>
        </authorList>
    </citation>
    <scope>NUCLEOTIDE SEQUENCE</scope>
    <source>
        <strain evidence="2">BMA10</strain>
    </source>
</reference>
<evidence type="ECO:0000313" key="3">
    <source>
        <dbReference type="Proteomes" id="UP001172082"/>
    </source>
</evidence>
<dbReference type="CDD" id="cd07247">
    <property type="entry name" value="SgaA_N_like"/>
    <property type="match status" value="1"/>
</dbReference>
<gene>
    <name evidence="2" type="ORF">QQ008_15780</name>
</gene>
<dbReference type="Gene3D" id="3.10.180.10">
    <property type="entry name" value="2,3-Dihydroxybiphenyl 1,2-Dioxygenase, domain 1"/>
    <property type="match status" value="1"/>
</dbReference>
<keyword evidence="3" id="KW-1185">Reference proteome</keyword>
<feature type="domain" description="VOC" evidence="1">
    <location>
        <begin position="4"/>
        <end position="122"/>
    </location>
</feature>
<dbReference type="RefSeq" id="WP_346752869.1">
    <property type="nucleotide sequence ID" value="NZ_JAUJEA010000005.1"/>
</dbReference>